<feature type="transmembrane region" description="Helical" evidence="7">
    <location>
        <begin position="812"/>
        <end position="835"/>
    </location>
</feature>
<dbReference type="PANTHER" id="PTHR21535">
    <property type="entry name" value="MAGNESIUM AND COBALT TRANSPORT PROTEIN/MITOCHONDRIAL IMPORT INNER MEMBRANE TRANSLOCASE SUBUNIT TIM8"/>
    <property type="match status" value="1"/>
</dbReference>
<keyword evidence="4 7" id="KW-1133">Transmembrane helix</keyword>
<dbReference type="CDD" id="cd12829">
    <property type="entry name" value="Alr1p-like"/>
    <property type="match status" value="1"/>
</dbReference>
<evidence type="ECO:0000256" key="3">
    <source>
        <dbReference type="ARBA" id="ARBA00022692"/>
    </source>
</evidence>
<dbReference type="InterPro" id="IPR044089">
    <property type="entry name" value="Alr1-like"/>
</dbReference>
<feature type="compositionally biased region" description="Polar residues" evidence="6">
    <location>
        <begin position="117"/>
        <end position="145"/>
    </location>
</feature>
<keyword evidence="5 7" id="KW-0472">Membrane</keyword>
<accession>A0A9P8NW88</accession>
<dbReference type="Pfam" id="PF01544">
    <property type="entry name" value="CorA"/>
    <property type="match status" value="3"/>
</dbReference>
<dbReference type="InterPro" id="IPR045863">
    <property type="entry name" value="CorA_TM1_TM2"/>
</dbReference>
<evidence type="ECO:0000256" key="2">
    <source>
        <dbReference type="ARBA" id="ARBA00009765"/>
    </source>
</evidence>
<evidence type="ECO:0000256" key="6">
    <source>
        <dbReference type="SAM" id="MobiDB-lite"/>
    </source>
</evidence>
<dbReference type="GO" id="GO:0010961">
    <property type="term" value="P:intracellular magnesium ion homeostasis"/>
    <property type="evidence" value="ECO:0007669"/>
    <property type="project" value="TreeGrafter"/>
</dbReference>
<dbReference type="GO" id="GO:0000329">
    <property type="term" value="C:fungal-type vacuole membrane"/>
    <property type="evidence" value="ECO:0007669"/>
    <property type="project" value="TreeGrafter"/>
</dbReference>
<dbReference type="GO" id="GO:0015095">
    <property type="term" value="F:magnesium ion transmembrane transporter activity"/>
    <property type="evidence" value="ECO:0007669"/>
    <property type="project" value="InterPro"/>
</dbReference>
<keyword evidence="3 7" id="KW-0812">Transmembrane</keyword>
<evidence type="ECO:0000256" key="1">
    <source>
        <dbReference type="ARBA" id="ARBA00004141"/>
    </source>
</evidence>
<dbReference type="Gene3D" id="3.30.460.20">
    <property type="entry name" value="CorA soluble domain-like"/>
    <property type="match status" value="1"/>
</dbReference>
<dbReference type="RefSeq" id="XP_046057905.1">
    <property type="nucleotide sequence ID" value="XM_046208791.1"/>
</dbReference>
<dbReference type="OrthoDB" id="29879at2759"/>
<feature type="region of interest" description="Disordered" evidence="6">
    <location>
        <begin position="117"/>
        <end position="184"/>
    </location>
</feature>
<dbReference type="AlphaFoldDB" id="A0A9P8NW88"/>
<dbReference type="InterPro" id="IPR002523">
    <property type="entry name" value="MgTranspt_CorA/ZnTranspt_ZntB"/>
</dbReference>
<evidence type="ECO:0000313" key="8">
    <source>
        <dbReference type="EMBL" id="KAH3660194.1"/>
    </source>
</evidence>
<dbReference type="Gene3D" id="1.20.58.340">
    <property type="entry name" value="Magnesium transport protein CorA, transmembrane region"/>
    <property type="match status" value="2"/>
</dbReference>
<reference evidence="8" key="2">
    <citation type="submission" date="2021-01" db="EMBL/GenBank/DDBJ databases">
        <authorList>
            <person name="Schikora-Tamarit M.A."/>
        </authorList>
    </citation>
    <scope>NUCLEOTIDE SEQUENCE</scope>
    <source>
        <strain evidence="8">CBS6075</strain>
    </source>
</reference>
<dbReference type="SUPFAM" id="SSF144083">
    <property type="entry name" value="Magnesium transport protein CorA, transmembrane region"/>
    <property type="match status" value="1"/>
</dbReference>
<feature type="region of interest" description="Disordered" evidence="6">
    <location>
        <begin position="1"/>
        <end position="75"/>
    </location>
</feature>
<gene>
    <name evidence="8" type="ORF">OGAPHI_007399</name>
</gene>
<evidence type="ECO:0000256" key="7">
    <source>
        <dbReference type="SAM" id="Phobius"/>
    </source>
</evidence>
<reference evidence="8" key="1">
    <citation type="journal article" date="2021" name="Open Biol.">
        <title>Shared evolutionary footprints suggest mitochondrial oxidative damage underlies multiple complex I losses in fungi.</title>
        <authorList>
            <person name="Schikora-Tamarit M.A."/>
            <person name="Marcet-Houben M."/>
            <person name="Nosek J."/>
            <person name="Gabaldon T."/>
        </authorList>
    </citation>
    <scope>NUCLEOTIDE SEQUENCE</scope>
    <source>
        <strain evidence="8">CBS6075</strain>
    </source>
</reference>
<dbReference type="GeneID" id="70239363"/>
<protein>
    <submittedName>
        <fullName evidence="8">Uncharacterized protein</fullName>
    </submittedName>
</protein>
<sequence length="891" mass="100339">MSGTSNRRSSKDFETETDAFGVIQNDVSSDSSVGYDPVIDHRRHSVSVSAPRRSHPRKRGPSISAPAVSMDHPRTRLNKVLASGSLSSSSPRHKYNSLDEVRESKFQKFKSYNNALKQNHSLSGVQYKTENPFESTLKRSSSPTSPYKDDPNSDSYGSGDEDEESNSVYGSSNPSSRRSSNASSLDDVCFPVESLDEAGKRKVWPDISVLQQFVDEELEEFKKITEASTALSQQSSANGTEDRINFQYPLVSNVEPGETEPLFVQNESERDILNGRLRPRRVVPWGDSKHMTTEIEEISQPKSLRFTYFREDLENTIHASNISGLVQNKYSLGDLFGRYSAEHGHQTPYIATTQPSQANLKPRVSGTSTPTPSIIAESSSSASEVPPFWLDVLNPTEEEMKVLSKAFSIHPLTTEDIFMGETREKVELFKDYYLVCFTSFDVVQEHHNRKKALERALGSSTMSDDESVSSKQRKKAWYRRTLSQLLQRKGSAHELDKQRAPSMISKKREGGKKKKKNGDLEPLNMYIIVFRDGVITFHSKPTPHPVNVRRRIRLLKDYLSVTPDWIGYALIDDITDAYAPLIESIEDEVNAIEDTILVMQSGVDSDDDSDSESDEEEEKVWLKLKRRTSTVDKSSLFSWKSKSSASSSSSQDTRILSWKRKGDMLRRIGDCRRRVMSLLRLLGFKADVIKGFSKRCNERWEVAPRSEIGMYLGDIQDHIVTMVQSLNHYEKLLARSHSNYLAQINIDMTKVNNDMNDILGKITILGSIVLPLNVVTGLWGMNCIVPGQDSPGLTWFWSICFIVDDLDFLMELFLVIEVILLSLVVSSFGSSLICIDSRNFDMLPFPPNLRSLKYASNGFTGCSDLPKILNFPRRIGSVGLSESMECNNGLE</sequence>
<name>A0A9P8NW88_9ASCO</name>
<dbReference type="PANTHER" id="PTHR21535:SF51">
    <property type="entry name" value="MANGANESE RESISTANCE PROTEIN MNR2"/>
    <property type="match status" value="1"/>
</dbReference>
<feature type="region of interest" description="Disordered" evidence="6">
    <location>
        <begin position="355"/>
        <end position="377"/>
    </location>
</feature>
<evidence type="ECO:0000313" key="9">
    <source>
        <dbReference type="Proteomes" id="UP000769157"/>
    </source>
</evidence>
<feature type="region of interest" description="Disordered" evidence="6">
    <location>
        <begin position="80"/>
        <end position="99"/>
    </location>
</feature>
<dbReference type="InterPro" id="IPR045861">
    <property type="entry name" value="CorA_cytoplasmic_dom"/>
</dbReference>
<comment type="caution">
    <text evidence="8">The sequence shown here is derived from an EMBL/GenBank/DDBJ whole genome shotgun (WGS) entry which is preliminary data.</text>
</comment>
<evidence type="ECO:0000256" key="5">
    <source>
        <dbReference type="ARBA" id="ARBA00023136"/>
    </source>
</evidence>
<evidence type="ECO:0000256" key="4">
    <source>
        <dbReference type="ARBA" id="ARBA00022989"/>
    </source>
</evidence>
<keyword evidence="9" id="KW-1185">Reference proteome</keyword>
<organism evidence="8 9">
    <name type="scientific">Ogataea philodendri</name>
    <dbReference type="NCBI Taxonomy" id="1378263"/>
    <lineage>
        <taxon>Eukaryota</taxon>
        <taxon>Fungi</taxon>
        <taxon>Dikarya</taxon>
        <taxon>Ascomycota</taxon>
        <taxon>Saccharomycotina</taxon>
        <taxon>Pichiomycetes</taxon>
        <taxon>Pichiales</taxon>
        <taxon>Pichiaceae</taxon>
        <taxon>Ogataea</taxon>
    </lineage>
</organism>
<feature type="region of interest" description="Disordered" evidence="6">
    <location>
        <begin position="488"/>
        <end position="518"/>
    </location>
</feature>
<feature type="compositionally biased region" description="Low complexity" evidence="6">
    <location>
        <begin position="166"/>
        <end position="184"/>
    </location>
</feature>
<dbReference type="SUPFAM" id="SSF143865">
    <property type="entry name" value="CorA soluble domain-like"/>
    <property type="match status" value="1"/>
</dbReference>
<comment type="subcellular location">
    <subcellularLocation>
        <location evidence="1">Membrane</location>
        <topology evidence="1">Multi-pass membrane protein</topology>
    </subcellularLocation>
</comment>
<proteinExistence type="inferred from homology"/>
<dbReference type="Proteomes" id="UP000769157">
    <property type="component" value="Unassembled WGS sequence"/>
</dbReference>
<dbReference type="EMBL" id="JAEUBE010000511">
    <property type="protein sequence ID" value="KAH3660194.1"/>
    <property type="molecule type" value="Genomic_DNA"/>
</dbReference>
<feature type="compositionally biased region" description="Low complexity" evidence="6">
    <location>
        <begin position="368"/>
        <end position="377"/>
    </location>
</feature>
<comment type="similarity">
    <text evidence="2">Belongs to the CorA metal ion transporter (MIT) (TC 1.A.35) family.</text>
</comment>